<evidence type="ECO:0000256" key="1">
    <source>
        <dbReference type="ARBA" id="ARBA00001913"/>
    </source>
</evidence>
<accession>A0ABT9VSU7</accession>
<keyword evidence="12" id="KW-1185">Reference proteome</keyword>
<evidence type="ECO:0000256" key="2">
    <source>
        <dbReference type="ARBA" id="ARBA00004613"/>
    </source>
</evidence>
<dbReference type="SUPFAM" id="SSF52743">
    <property type="entry name" value="Subtilisin-like"/>
    <property type="match status" value="1"/>
</dbReference>
<evidence type="ECO:0000256" key="4">
    <source>
        <dbReference type="ARBA" id="ARBA00022525"/>
    </source>
</evidence>
<protein>
    <submittedName>
        <fullName evidence="11">Minor extracellular protease Epr</fullName>
        <ecNumber evidence="11">3.4.21.-</ecNumber>
    </submittedName>
</protein>
<dbReference type="PANTHER" id="PTHR43806:SF11">
    <property type="entry name" value="CEREVISIN-RELATED"/>
    <property type="match status" value="1"/>
</dbReference>
<dbReference type="EC" id="3.4.21.-" evidence="11"/>
<evidence type="ECO:0000256" key="7">
    <source>
        <dbReference type="ARBA" id="ARBA00022825"/>
    </source>
</evidence>
<gene>
    <name evidence="11" type="ORF">J2S06_003210</name>
</gene>
<dbReference type="InterPro" id="IPR015500">
    <property type="entry name" value="Peptidase_S8_subtilisin-rel"/>
</dbReference>
<dbReference type="Proteomes" id="UP001225646">
    <property type="component" value="Unassembled WGS sequence"/>
</dbReference>
<feature type="active site" description="Charge relay system" evidence="9">
    <location>
        <position position="103"/>
    </location>
</feature>
<dbReference type="GO" id="GO:0006508">
    <property type="term" value="P:proteolysis"/>
    <property type="evidence" value="ECO:0007669"/>
    <property type="project" value="UniProtKB-KW"/>
</dbReference>
<evidence type="ECO:0000313" key="11">
    <source>
        <dbReference type="EMBL" id="MDQ0164065.1"/>
    </source>
</evidence>
<keyword evidence="6 9" id="KW-0378">Hydrolase</keyword>
<comment type="similarity">
    <text evidence="3 9">Belongs to the peptidase S8 family.</text>
</comment>
<keyword evidence="8" id="KW-0106">Calcium</keyword>
<dbReference type="PROSITE" id="PS00136">
    <property type="entry name" value="SUBTILASE_ASP"/>
    <property type="match status" value="1"/>
</dbReference>
<dbReference type="InterPro" id="IPR022398">
    <property type="entry name" value="Peptidase_S8_His-AS"/>
</dbReference>
<dbReference type="InterPro" id="IPR000209">
    <property type="entry name" value="Peptidase_S8/S53_dom"/>
</dbReference>
<dbReference type="EMBL" id="JAUSTR010000043">
    <property type="protein sequence ID" value="MDQ0164065.1"/>
    <property type="molecule type" value="Genomic_DNA"/>
</dbReference>
<dbReference type="PRINTS" id="PR00723">
    <property type="entry name" value="SUBTILISIN"/>
</dbReference>
<name>A0ABT9VSU7_9BACI</name>
<dbReference type="GO" id="GO:0008233">
    <property type="term" value="F:peptidase activity"/>
    <property type="evidence" value="ECO:0007669"/>
    <property type="project" value="UniProtKB-KW"/>
</dbReference>
<keyword evidence="4" id="KW-0964">Secreted</keyword>
<feature type="active site" description="Charge relay system" evidence="9">
    <location>
        <position position="253"/>
    </location>
</feature>
<organism evidence="11 12">
    <name type="scientific">Aeribacillus alveayuensis</name>
    <dbReference type="NCBI Taxonomy" id="279215"/>
    <lineage>
        <taxon>Bacteria</taxon>
        <taxon>Bacillati</taxon>
        <taxon>Bacillota</taxon>
        <taxon>Bacilli</taxon>
        <taxon>Bacillales</taxon>
        <taxon>Bacillaceae</taxon>
        <taxon>Aeribacillus</taxon>
    </lineage>
</organism>
<feature type="domain" description="Peptidase S8/S53" evidence="10">
    <location>
        <begin position="64"/>
        <end position="298"/>
    </location>
</feature>
<evidence type="ECO:0000256" key="5">
    <source>
        <dbReference type="ARBA" id="ARBA00022670"/>
    </source>
</evidence>
<dbReference type="Gene3D" id="3.40.50.200">
    <property type="entry name" value="Peptidase S8/S53 domain"/>
    <property type="match status" value="1"/>
</dbReference>
<comment type="caution">
    <text evidence="11">The sequence shown here is derived from an EMBL/GenBank/DDBJ whole genome shotgun (WGS) entry which is preliminary data.</text>
</comment>
<sequence length="318" mass="34909">MIKNIKYLLFLLLVLFIIILTISVVRNNSIDIVGNEVKTIKKQKIDNWAINLVGSNPTMDTDPIKIAILDSGINKTHKEFEGLSFKEYNSITPGENIKDEFGHGTAVAGIIAAKGIETTGILKNVILYDVKVLDEKGRGKIEDVIEGIEWSIAQEVDIINISFGFSSDKVELKSAIDKAIEQGIIITAAAGNTLGLTIDYPAQYNNVLSISSFDEEFKLDPFSGIGKVDYSAPGVEIVSTDNKGEYSTFSGTSFATAYATGVIASILNESDSNYNANTIREKLSHYVVKLGEKEHFGEGFLTLQKERVEEILNEKELD</sequence>
<dbReference type="RefSeq" id="WP_419152945.1">
    <property type="nucleotide sequence ID" value="NZ_JAUSTR010000043.1"/>
</dbReference>
<comment type="subcellular location">
    <subcellularLocation>
        <location evidence="2">Secreted</location>
    </subcellularLocation>
</comment>
<dbReference type="InterPro" id="IPR050131">
    <property type="entry name" value="Peptidase_S8_subtilisin-like"/>
</dbReference>
<keyword evidence="7 9" id="KW-0720">Serine protease</keyword>
<evidence type="ECO:0000256" key="9">
    <source>
        <dbReference type="PROSITE-ProRule" id="PRU01240"/>
    </source>
</evidence>
<dbReference type="PANTHER" id="PTHR43806">
    <property type="entry name" value="PEPTIDASE S8"/>
    <property type="match status" value="1"/>
</dbReference>
<dbReference type="PROSITE" id="PS51892">
    <property type="entry name" value="SUBTILASE"/>
    <property type="match status" value="1"/>
</dbReference>
<keyword evidence="5 9" id="KW-0645">Protease</keyword>
<reference evidence="11 12" key="1">
    <citation type="submission" date="2023-07" db="EMBL/GenBank/DDBJ databases">
        <title>Genomic Encyclopedia of Type Strains, Phase IV (KMG-IV): sequencing the most valuable type-strain genomes for metagenomic binning, comparative biology and taxonomic classification.</title>
        <authorList>
            <person name="Goeker M."/>
        </authorList>
    </citation>
    <scope>NUCLEOTIDE SEQUENCE [LARGE SCALE GENOMIC DNA]</scope>
    <source>
        <strain evidence="11 12">DSM 19092</strain>
    </source>
</reference>
<comment type="cofactor">
    <cofactor evidence="1">
        <name>Ca(2+)</name>
        <dbReference type="ChEBI" id="CHEBI:29108"/>
    </cofactor>
</comment>
<evidence type="ECO:0000256" key="6">
    <source>
        <dbReference type="ARBA" id="ARBA00022801"/>
    </source>
</evidence>
<evidence type="ECO:0000313" key="12">
    <source>
        <dbReference type="Proteomes" id="UP001225646"/>
    </source>
</evidence>
<dbReference type="Pfam" id="PF00082">
    <property type="entry name" value="Peptidase_S8"/>
    <property type="match status" value="1"/>
</dbReference>
<evidence type="ECO:0000256" key="3">
    <source>
        <dbReference type="ARBA" id="ARBA00011073"/>
    </source>
</evidence>
<feature type="active site" description="Charge relay system" evidence="9">
    <location>
        <position position="70"/>
    </location>
</feature>
<dbReference type="PROSITE" id="PS00137">
    <property type="entry name" value="SUBTILASE_HIS"/>
    <property type="match status" value="1"/>
</dbReference>
<evidence type="ECO:0000256" key="8">
    <source>
        <dbReference type="ARBA" id="ARBA00022837"/>
    </source>
</evidence>
<proteinExistence type="inferred from homology"/>
<dbReference type="InterPro" id="IPR023827">
    <property type="entry name" value="Peptidase_S8_Asp-AS"/>
</dbReference>
<evidence type="ECO:0000259" key="10">
    <source>
        <dbReference type="Pfam" id="PF00082"/>
    </source>
</evidence>
<dbReference type="InterPro" id="IPR036852">
    <property type="entry name" value="Peptidase_S8/S53_dom_sf"/>
</dbReference>